<proteinExistence type="inferred from homology"/>
<feature type="transmembrane region" description="Helical" evidence="10">
    <location>
        <begin position="121"/>
        <end position="146"/>
    </location>
</feature>
<feature type="transmembrane region" description="Helical" evidence="10">
    <location>
        <begin position="6"/>
        <end position="27"/>
    </location>
</feature>
<feature type="transmembrane region" description="Helical" evidence="10">
    <location>
        <begin position="152"/>
        <end position="171"/>
    </location>
</feature>
<evidence type="ECO:0000256" key="1">
    <source>
        <dbReference type="ARBA" id="ARBA00022475"/>
    </source>
</evidence>
<protein>
    <submittedName>
        <fullName evidence="11">Uncharacterized protein</fullName>
    </submittedName>
</protein>
<dbReference type="EMBL" id="UINC01010369">
    <property type="protein sequence ID" value="SVA46150.1"/>
    <property type="molecule type" value="Genomic_DNA"/>
</dbReference>
<feature type="transmembrane region" description="Helical" evidence="10">
    <location>
        <begin position="89"/>
        <end position="109"/>
    </location>
</feature>
<feature type="transmembrane region" description="Helical" evidence="10">
    <location>
        <begin position="178"/>
        <end position="195"/>
    </location>
</feature>
<keyword evidence="3" id="KW-0808">Transferase</keyword>
<keyword evidence="8" id="KW-0594">Phospholipid biosynthesis</keyword>
<evidence type="ECO:0000256" key="2">
    <source>
        <dbReference type="ARBA" id="ARBA00022516"/>
    </source>
</evidence>
<keyword evidence="4 10" id="KW-0812">Transmembrane</keyword>
<dbReference type="PANTHER" id="PTHR30309:SF0">
    <property type="entry name" value="GLYCEROL-3-PHOSPHATE ACYLTRANSFERASE-RELATED"/>
    <property type="match status" value="1"/>
</dbReference>
<dbReference type="HAMAP" id="MF_01043">
    <property type="entry name" value="PlsY"/>
    <property type="match status" value="1"/>
</dbReference>
<keyword evidence="2" id="KW-0444">Lipid biosynthesis</keyword>
<accession>A0A381W0V4</accession>
<keyword evidence="1" id="KW-1003">Cell membrane</keyword>
<dbReference type="GO" id="GO:0043772">
    <property type="term" value="F:acyl-phosphate glycerol-3-phosphate acyltransferase activity"/>
    <property type="evidence" value="ECO:0007669"/>
    <property type="project" value="InterPro"/>
</dbReference>
<dbReference type="SMART" id="SM01207">
    <property type="entry name" value="G3P_acyltransf"/>
    <property type="match status" value="1"/>
</dbReference>
<evidence type="ECO:0000256" key="4">
    <source>
        <dbReference type="ARBA" id="ARBA00022692"/>
    </source>
</evidence>
<dbReference type="PANTHER" id="PTHR30309">
    <property type="entry name" value="INNER MEMBRANE PROTEIN YGIH"/>
    <property type="match status" value="1"/>
</dbReference>
<evidence type="ECO:0000256" key="7">
    <source>
        <dbReference type="ARBA" id="ARBA00023136"/>
    </source>
</evidence>
<gene>
    <name evidence="11" type="ORF">METZ01_LOCUS99004</name>
</gene>
<keyword evidence="7 10" id="KW-0472">Membrane</keyword>
<dbReference type="Pfam" id="PF02660">
    <property type="entry name" value="G3P_acyltransf"/>
    <property type="match status" value="1"/>
</dbReference>
<evidence type="ECO:0000256" key="10">
    <source>
        <dbReference type="SAM" id="Phobius"/>
    </source>
</evidence>
<evidence type="ECO:0000256" key="8">
    <source>
        <dbReference type="ARBA" id="ARBA00023209"/>
    </source>
</evidence>
<name>A0A381W0V4_9ZZZZ</name>
<feature type="non-terminal residue" evidence="11">
    <location>
        <position position="205"/>
    </location>
</feature>
<sequence length="205" mass="22228">LDNTSLTLILVLFASYMMGSFPTSMLIGKLIRGIDIREQGSGNAGGFNVLRVLGWKPALVLVVFDIFKGWLPAFYLAPVFFKGTNLPDLGVFQVLCGFCAVLGHTYPVFAEFKGGKGVATLAGMMIALFPQAVPICMGIFTVTVILTGYTSVGSIIASAFLPVILLIFPLFGFEPAELSLLIFSLLVPFFMIFTHRSNISRLRMG</sequence>
<evidence type="ECO:0000256" key="3">
    <source>
        <dbReference type="ARBA" id="ARBA00022679"/>
    </source>
</evidence>
<feature type="transmembrane region" description="Helical" evidence="10">
    <location>
        <begin position="58"/>
        <end position="77"/>
    </location>
</feature>
<dbReference type="InterPro" id="IPR003811">
    <property type="entry name" value="G3P_acylTferase_PlsY"/>
</dbReference>
<evidence type="ECO:0000256" key="5">
    <source>
        <dbReference type="ARBA" id="ARBA00022989"/>
    </source>
</evidence>
<evidence type="ECO:0000256" key="9">
    <source>
        <dbReference type="ARBA" id="ARBA00023264"/>
    </source>
</evidence>
<evidence type="ECO:0000256" key="6">
    <source>
        <dbReference type="ARBA" id="ARBA00023098"/>
    </source>
</evidence>
<evidence type="ECO:0000313" key="11">
    <source>
        <dbReference type="EMBL" id="SVA46150.1"/>
    </source>
</evidence>
<keyword evidence="6" id="KW-0443">Lipid metabolism</keyword>
<organism evidence="11">
    <name type="scientific">marine metagenome</name>
    <dbReference type="NCBI Taxonomy" id="408172"/>
    <lineage>
        <taxon>unclassified sequences</taxon>
        <taxon>metagenomes</taxon>
        <taxon>ecological metagenomes</taxon>
    </lineage>
</organism>
<dbReference type="NCBIfam" id="TIGR00023">
    <property type="entry name" value="glycerol-3-phosphate 1-O-acyltransferase PlsY"/>
    <property type="match status" value="1"/>
</dbReference>
<keyword evidence="9" id="KW-1208">Phospholipid metabolism</keyword>
<feature type="non-terminal residue" evidence="11">
    <location>
        <position position="1"/>
    </location>
</feature>
<keyword evidence="5 10" id="KW-1133">Transmembrane helix</keyword>
<reference evidence="11" key="1">
    <citation type="submission" date="2018-05" db="EMBL/GenBank/DDBJ databases">
        <authorList>
            <person name="Lanie J.A."/>
            <person name="Ng W.-L."/>
            <person name="Kazmierczak K.M."/>
            <person name="Andrzejewski T.M."/>
            <person name="Davidsen T.M."/>
            <person name="Wayne K.J."/>
            <person name="Tettelin H."/>
            <person name="Glass J.I."/>
            <person name="Rusch D."/>
            <person name="Podicherti R."/>
            <person name="Tsui H.-C.T."/>
            <person name="Winkler M.E."/>
        </authorList>
    </citation>
    <scope>NUCLEOTIDE SEQUENCE</scope>
</reference>
<dbReference type="GO" id="GO:0005886">
    <property type="term" value="C:plasma membrane"/>
    <property type="evidence" value="ECO:0007669"/>
    <property type="project" value="InterPro"/>
</dbReference>
<dbReference type="GO" id="GO:0008654">
    <property type="term" value="P:phospholipid biosynthetic process"/>
    <property type="evidence" value="ECO:0007669"/>
    <property type="project" value="UniProtKB-KW"/>
</dbReference>
<dbReference type="AlphaFoldDB" id="A0A381W0V4"/>